<organism evidence="6 7">
    <name type="scientific">Tepidanaerobacter acetatoxydans (strain DSM 21804 / JCM 16047 / Re1)</name>
    <dbReference type="NCBI Taxonomy" id="1209989"/>
    <lineage>
        <taxon>Bacteria</taxon>
        <taxon>Bacillati</taxon>
        <taxon>Bacillota</taxon>
        <taxon>Clostridia</taxon>
        <taxon>Thermosediminibacterales</taxon>
        <taxon>Tepidanaerobacteraceae</taxon>
        <taxon>Tepidanaerobacter</taxon>
    </lineage>
</organism>
<dbReference type="GO" id="GO:0003677">
    <property type="term" value="F:DNA binding"/>
    <property type="evidence" value="ECO:0007669"/>
    <property type="project" value="UniProtKB-KW"/>
</dbReference>
<dbReference type="Proteomes" id="UP000010802">
    <property type="component" value="Chromosome"/>
</dbReference>
<dbReference type="PANTHER" id="PTHR34294">
    <property type="entry name" value="TRANSCRIPTIONAL REGULATOR-RELATED"/>
    <property type="match status" value="1"/>
</dbReference>
<keyword evidence="2" id="KW-0805">Transcription regulation</keyword>
<dbReference type="Pfam" id="PF04198">
    <property type="entry name" value="Sugar-bind"/>
    <property type="match status" value="1"/>
</dbReference>
<dbReference type="SUPFAM" id="SSF100950">
    <property type="entry name" value="NagB/RpiA/CoA transferase-like"/>
    <property type="match status" value="1"/>
</dbReference>
<dbReference type="PANTHER" id="PTHR34294:SF1">
    <property type="entry name" value="TRANSCRIPTIONAL REGULATOR LSRR"/>
    <property type="match status" value="1"/>
</dbReference>
<evidence type="ECO:0000256" key="4">
    <source>
        <dbReference type="ARBA" id="ARBA00023163"/>
    </source>
</evidence>
<keyword evidence="4" id="KW-0804">Transcription</keyword>
<dbReference type="Gene3D" id="1.10.10.60">
    <property type="entry name" value="Homeodomain-like"/>
    <property type="match status" value="1"/>
</dbReference>
<dbReference type="InterPro" id="IPR037171">
    <property type="entry name" value="NagB/RpiA_transferase-like"/>
</dbReference>
<feature type="domain" description="Sugar-binding" evidence="5">
    <location>
        <begin position="63"/>
        <end position="311"/>
    </location>
</feature>
<evidence type="ECO:0000256" key="3">
    <source>
        <dbReference type="ARBA" id="ARBA00023125"/>
    </source>
</evidence>
<dbReference type="STRING" id="1209989.TepRe1_0433"/>
<keyword evidence="7" id="KW-1185">Reference proteome</keyword>
<accession>F4LUR4</accession>
<dbReference type="AlphaFoldDB" id="F4LUR4"/>
<proteinExistence type="inferred from homology"/>
<dbReference type="InterPro" id="IPR051054">
    <property type="entry name" value="SorC_transcr_regulators"/>
</dbReference>
<sequence>MEDINKRNLIKIAHWYYNEGMTQEEIAIKLNCTRQKINKIINSLVDMGVVTISINGMDDDKYVRLENALEKEFSVSQIVIADIDHCPNQMLRQLGKKAAYWLDEFIKNKQVVGISWGEALSATVSNMRVQNKSSCNVVQLVGGMDIDHNLRMIKPDELTRLLAHKLSCNHTLLYAPAVMESNTAREVIINDITVRKVFEMISKCDVAIVGIGQLSAESTAAKLGYLSEDDLKTYEDEGYVGEIAFNPFKQDGQWQKSAHHSKVIGIDAVMLEKIPYVVAVAGGIDKINAVLGALKTGCIDVLITDSILAKGLADRIGLSY</sequence>
<keyword evidence="3" id="KW-0238">DNA-binding</keyword>
<dbReference type="GO" id="GO:0030246">
    <property type="term" value="F:carbohydrate binding"/>
    <property type="evidence" value="ECO:0007669"/>
    <property type="project" value="InterPro"/>
</dbReference>
<dbReference type="EMBL" id="HF563609">
    <property type="protein sequence ID" value="CDI40390.1"/>
    <property type="molecule type" value="Genomic_DNA"/>
</dbReference>
<comment type="similarity">
    <text evidence="1">Belongs to the SorC transcriptional regulatory family.</text>
</comment>
<evidence type="ECO:0000256" key="2">
    <source>
        <dbReference type="ARBA" id="ARBA00023015"/>
    </source>
</evidence>
<dbReference type="eggNOG" id="COG2390">
    <property type="taxonomic scope" value="Bacteria"/>
</dbReference>
<evidence type="ECO:0000313" key="7">
    <source>
        <dbReference type="Proteomes" id="UP000010802"/>
    </source>
</evidence>
<dbReference type="KEGG" id="tep:TepRe1_0433"/>
<dbReference type="HOGENOM" id="CLU_054506_1_1_9"/>
<dbReference type="InterPro" id="IPR007324">
    <property type="entry name" value="Sugar-bd_dom_put"/>
</dbReference>
<evidence type="ECO:0000259" key="5">
    <source>
        <dbReference type="Pfam" id="PF04198"/>
    </source>
</evidence>
<dbReference type="Gene3D" id="3.40.50.1360">
    <property type="match status" value="1"/>
</dbReference>
<dbReference type="KEGG" id="tae:TepiRe1_0480"/>
<name>F4LUR4_TEPAE</name>
<reference evidence="7" key="1">
    <citation type="journal article" date="2013" name="Genome Announc.">
        <title>First genome sequence of a syntrophic acetate-oxidizing bacterium, Tepidanaerobacter acetatoxydans strain Re1.</title>
        <authorList>
            <person name="Manzoor S."/>
            <person name="Bongcam-Rudloff E."/>
            <person name="Schnurer A."/>
            <person name="Muller B."/>
        </authorList>
    </citation>
    <scope>NUCLEOTIDE SEQUENCE [LARGE SCALE GENOMIC DNA]</scope>
    <source>
        <strain evidence="7">Re1</strain>
    </source>
</reference>
<evidence type="ECO:0000256" key="1">
    <source>
        <dbReference type="ARBA" id="ARBA00010466"/>
    </source>
</evidence>
<protein>
    <submittedName>
        <fullName evidence="6">Transcriptional regulator, DeoR family</fullName>
    </submittedName>
</protein>
<evidence type="ECO:0000313" key="6">
    <source>
        <dbReference type="EMBL" id="CDI40390.1"/>
    </source>
</evidence>
<gene>
    <name evidence="6" type="ordered locus">TEPIRE1_0480</name>
</gene>
<dbReference type="RefSeq" id="WP_013777555.1">
    <property type="nucleotide sequence ID" value="NC_015519.1"/>
</dbReference>